<dbReference type="Gene3D" id="2.60.40.3440">
    <property type="match status" value="1"/>
</dbReference>
<name>A0A1H5HIX4_9MICO</name>
<dbReference type="STRING" id="648782.SAMN04488554_1956"/>
<feature type="region of interest" description="Disordered" evidence="1">
    <location>
        <begin position="373"/>
        <end position="396"/>
    </location>
</feature>
<protein>
    <submittedName>
        <fullName evidence="2">Uncharacterized protein</fullName>
    </submittedName>
</protein>
<dbReference type="NCBIfam" id="NF012211">
    <property type="entry name" value="tand_rpt_95"/>
    <property type="match status" value="1"/>
</dbReference>
<dbReference type="SUPFAM" id="SSF49299">
    <property type="entry name" value="PKD domain"/>
    <property type="match status" value="1"/>
</dbReference>
<dbReference type="AlphaFoldDB" id="A0A1H5HIX4"/>
<organism evidence="2 3">
    <name type="scientific">Ruania alba</name>
    <dbReference type="NCBI Taxonomy" id="648782"/>
    <lineage>
        <taxon>Bacteria</taxon>
        <taxon>Bacillati</taxon>
        <taxon>Actinomycetota</taxon>
        <taxon>Actinomycetes</taxon>
        <taxon>Micrococcales</taxon>
        <taxon>Ruaniaceae</taxon>
        <taxon>Ruania</taxon>
    </lineage>
</organism>
<reference evidence="3" key="1">
    <citation type="submission" date="2016-10" db="EMBL/GenBank/DDBJ databases">
        <authorList>
            <person name="Varghese N."/>
            <person name="Submissions S."/>
        </authorList>
    </citation>
    <scope>NUCLEOTIDE SEQUENCE [LARGE SCALE GENOMIC DNA]</scope>
    <source>
        <strain evidence="3">DSM 21368</strain>
    </source>
</reference>
<dbReference type="Gene3D" id="2.60.40.10">
    <property type="entry name" value="Immunoglobulins"/>
    <property type="match status" value="1"/>
</dbReference>
<dbReference type="Pfam" id="PF17963">
    <property type="entry name" value="Big_9"/>
    <property type="match status" value="7"/>
</dbReference>
<evidence type="ECO:0000313" key="2">
    <source>
        <dbReference type="EMBL" id="SEE27218.1"/>
    </source>
</evidence>
<evidence type="ECO:0000256" key="1">
    <source>
        <dbReference type="SAM" id="MobiDB-lite"/>
    </source>
</evidence>
<dbReference type="EMBL" id="FNTX01000001">
    <property type="protein sequence ID" value="SEE27218.1"/>
    <property type="molecule type" value="Genomic_DNA"/>
</dbReference>
<evidence type="ECO:0000313" key="3">
    <source>
        <dbReference type="Proteomes" id="UP000199220"/>
    </source>
</evidence>
<accession>A0A1H5HIX4</accession>
<sequence length="1088" mass="114109">MLGTVVALSLNYDGVATADVDLNDGGVWVSNNESILVGRLNYPVGQIDATLAALSQDVDLLQHGAVVLIEDRAGQTLQRVNPATVTVQGPAAPLPSGADVQLGEDTVGVLDPETGEWRILALDELHVLEEASEEPQAVLGTGAAHAIAEDGTAYGLDTAAGELLTFDPREGTEPQVTQLNPALFDGAQTQLTAVGNVPVALTVDPTTAELTLIQPGTDPLSLTDLDIDQASARLQAPSAHGDRVALATSDALVTVPLDGSPPTVHPASAVGLPAQPVQVAGCVHSAWASTPGEYLRQCGGAAPEKLDVPEATGGELVFRENHGFVVLNELATGNSWMVENPLILVDSWEESLPPSEDETQDSHTPDLAQHELELDREAPNRPPVAEDDESGVRAGRTVTLPVLRNDSDADGDLLTVAITEGIDASFGRVEAVQGGRAVQVRVAPGASGTASFGYTVDDGRGGTDTATVSLDVTSANSPPEQAGDPLAVQVVAGRTVQVNVLEAVLDPDGDPLQVVGTSETGGMQVRLGPAGMVTITHPGGTTGTATVLVQVTDGRSTSDIPIDVTVLPEAAHPPVAVFDYATTFVDQTIEIDPIANDRDPNDRPLRLANLTFADGADVRQSTNSATFTFTAASSGDYYVVYTVADDDGLSATGLVRVRVLAPQNLDPIAATDTAQLSPGGSVLVDVLANDEDRAGGVLAVQQITVPDGHGLRVAVLEHRILQISATRTLHEPVTISYTVSNGTRSAEGDVLVLPMDAETGTRAPVAVGDEVQVRAGDHVTIPVLSNDSHPDGVDFRLAPDLAETPRTGLMFTAGEMIRFRAPEEAGPLTAVYRIIDVHGREDSATIRINVQARAEDANSPPEARDVDTRAFSGERIRIPVELYGIDPDGDSVQLLGVDEPPTLGRIVEVGPSYIDYQAFTDSAGPDQFTYTVRDRPGTLSVATVSVGVVPPPAQNRPPMAVEDTVTVPPDRPVVVDVLANDTDPDGDLPIVDDPAVSESSVDDVHSREGMLAFTSPSDPGDHLVTYHITDLHGGTASGLLTVTVDPDSELLPRSLWTTWCRQPRCWARRRWSSMYSPTTPTRTAAPSA</sequence>
<dbReference type="InterPro" id="IPR013783">
    <property type="entry name" value="Ig-like_fold"/>
</dbReference>
<dbReference type="GO" id="GO:0005975">
    <property type="term" value="P:carbohydrate metabolic process"/>
    <property type="evidence" value="ECO:0007669"/>
    <property type="project" value="UniProtKB-ARBA"/>
</dbReference>
<keyword evidence="3" id="KW-1185">Reference proteome</keyword>
<dbReference type="Proteomes" id="UP000199220">
    <property type="component" value="Unassembled WGS sequence"/>
</dbReference>
<proteinExistence type="predicted"/>
<dbReference type="InterPro" id="IPR035986">
    <property type="entry name" value="PKD_dom_sf"/>
</dbReference>
<gene>
    <name evidence="2" type="ORF">SAMN04488554_1956</name>
</gene>